<accession>A0A4Y2TNW9</accession>
<gene>
    <name evidence="2" type="ORF">AVEN_113321_1</name>
</gene>
<proteinExistence type="predicted"/>
<evidence type="ECO:0000313" key="3">
    <source>
        <dbReference type="Proteomes" id="UP000499080"/>
    </source>
</evidence>
<dbReference type="AlphaFoldDB" id="A0A4Y2TNW9"/>
<evidence type="ECO:0000313" key="2">
    <source>
        <dbReference type="EMBL" id="GBO02329.1"/>
    </source>
</evidence>
<keyword evidence="3" id="KW-1185">Reference proteome</keyword>
<comment type="caution">
    <text evidence="2">The sequence shown here is derived from an EMBL/GenBank/DDBJ whole genome shotgun (WGS) entry which is preliminary data.</text>
</comment>
<feature type="region of interest" description="Disordered" evidence="1">
    <location>
        <begin position="1"/>
        <end position="68"/>
    </location>
</feature>
<name>A0A4Y2TNW9_ARAVE</name>
<dbReference type="EMBL" id="BGPR01030080">
    <property type="protein sequence ID" value="GBO02329.1"/>
    <property type="molecule type" value="Genomic_DNA"/>
</dbReference>
<protein>
    <submittedName>
        <fullName evidence="2">Uncharacterized protein</fullName>
    </submittedName>
</protein>
<organism evidence="2 3">
    <name type="scientific">Araneus ventricosus</name>
    <name type="common">Orbweaver spider</name>
    <name type="synonym">Epeira ventricosa</name>
    <dbReference type="NCBI Taxonomy" id="182803"/>
    <lineage>
        <taxon>Eukaryota</taxon>
        <taxon>Metazoa</taxon>
        <taxon>Ecdysozoa</taxon>
        <taxon>Arthropoda</taxon>
        <taxon>Chelicerata</taxon>
        <taxon>Arachnida</taxon>
        <taxon>Araneae</taxon>
        <taxon>Araneomorphae</taxon>
        <taxon>Entelegynae</taxon>
        <taxon>Araneoidea</taxon>
        <taxon>Araneidae</taxon>
        <taxon>Araneus</taxon>
    </lineage>
</organism>
<feature type="non-terminal residue" evidence="2">
    <location>
        <position position="1"/>
    </location>
</feature>
<dbReference type="Proteomes" id="UP000499080">
    <property type="component" value="Unassembled WGS sequence"/>
</dbReference>
<evidence type="ECO:0000256" key="1">
    <source>
        <dbReference type="SAM" id="MobiDB-lite"/>
    </source>
</evidence>
<sequence>HLRHNTLTRTTPEGQHLYEDSTLTRTTPEPAPPSKLPRHDSGRTFGPEGFNVHQTSLHGYSAGGSDIK</sequence>
<reference evidence="2 3" key="1">
    <citation type="journal article" date="2019" name="Sci. Rep.">
        <title>Orb-weaving spider Araneus ventricosus genome elucidates the spidroin gene catalogue.</title>
        <authorList>
            <person name="Kono N."/>
            <person name="Nakamura H."/>
            <person name="Ohtoshi R."/>
            <person name="Moran D.A.P."/>
            <person name="Shinohara A."/>
            <person name="Yoshida Y."/>
            <person name="Fujiwara M."/>
            <person name="Mori M."/>
            <person name="Tomita M."/>
            <person name="Arakawa K."/>
        </authorList>
    </citation>
    <scope>NUCLEOTIDE SEQUENCE [LARGE SCALE GENOMIC DNA]</scope>
</reference>